<dbReference type="Gene3D" id="1.10.246.80">
    <property type="match status" value="1"/>
</dbReference>
<dbReference type="EMBL" id="DWWT01000034">
    <property type="protein sequence ID" value="HJC06036.1"/>
    <property type="molecule type" value="Genomic_DNA"/>
</dbReference>
<protein>
    <submittedName>
        <fullName evidence="13">CCA tRNA nucleotidyltransferase</fullName>
        <ecNumber evidence="13">2.7.7.72</ecNumber>
    </submittedName>
</protein>
<dbReference type="Pfam" id="PF01743">
    <property type="entry name" value="PolyA_pol"/>
    <property type="match status" value="1"/>
</dbReference>
<sequence length="415" mass="46446">MKTEIPAEAERILQMLNERGYEAYIVGGCVRDMILGRQPEDWDITTNALPAQVKSVFRRTVDTGIQHGTVTVMMKGHGYEVTTYRIDGEYSDGRHPDRVAFTPSLAEDLKRRDFTINAMAYNRTTGLVDLFAGREDLKRGIIRCVGNPMERFGEDALRILRAIRFSAQLGFSIEEETGQAIRALAPSLAKVSRERVQAELTKLLLSSSPEKIRLVYDMGAAPYVSQAFCRAGSGECPIPAAIPAKKHLRWAAFLRTAGPETASKVLKDLKMDNDTTNRVRVLTGHLGKAMVPEEARGRQDEEKTALRRLMCEVGGELFDDLLVLKECLAPETENREYLQYLRELAEEIRKAGDCTSLKELAVTGNDVMQAGVAPGRDVGRTLNRLLELVLEDPSRNEKSWLLNHIFDCSSMKKEL</sequence>
<dbReference type="PANTHER" id="PTHR46173">
    <property type="entry name" value="CCA TRNA NUCLEOTIDYLTRANSFERASE 1, MITOCHONDRIAL"/>
    <property type="match status" value="1"/>
</dbReference>
<dbReference type="AlphaFoldDB" id="A0A9D2SGU6"/>
<dbReference type="PANTHER" id="PTHR46173:SF1">
    <property type="entry name" value="CCA TRNA NUCLEOTIDYLTRANSFERASE 1, MITOCHONDRIAL"/>
    <property type="match status" value="1"/>
</dbReference>
<dbReference type="GO" id="GO:0000049">
    <property type="term" value="F:tRNA binding"/>
    <property type="evidence" value="ECO:0007669"/>
    <property type="project" value="TreeGrafter"/>
</dbReference>
<dbReference type="InterPro" id="IPR032828">
    <property type="entry name" value="PolyA_RNA-bd"/>
</dbReference>
<dbReference type="CDD" id="cd05398">
    <property type="entry name" value="NT_ClassII-CCAase"/>
    <property type="match status" value="1"/>
</dbReference>
<dbReference type="Gene3D" id="3.30.460.10">
    <property type="entry name" value="Beta Polymerase, domain 2"/>
    <property type="match status" value="1"/>
</dbReference>
<keyword evidence="8 9" id="KW-0694">RNA-binding</keyword>
<organism evidence="13 14">
    <name type="scientific">Candidatus Enterocloster excrementipullorum</name>
    <dbReference type="NCBI Taxonomy" id="2838559"/>
    <lineage>
        <taxon>Bacteria</taxon>
        <taxon>Bacillati</taxon>
        <taxon>Bacillota</taxon>
        <taxon>Clostridia</taxon>
        <taxon>Lachnospirales</taxon>
        <taxon>Lachnospiraceae</taxon>
        <taxon>Enterocloster</taxon>
    </lineage>
</organism>
<name>A0A9D2SGU6_9FIRM</name>
<evidence type="ECO:0000256" key="3">
    <source>
        <dbReference type="ARBA" id="ARBA00022694"/>
    </source>
</evidence>
<evidence type="ECO:0000259" key="12">
    <source>
        <dbReference type="Pfam" id="PF13735"/>
    </source>
</evidence>
<dbReference type="SUPFAM" id="SSF81891">
    <property type="entry name" value="Poly A polymerase C-terminal region-like"/>
    <property type="match status" value="1"/>
</dbReference>
<dbReference type="InterPro" id="IPR032810">
    <property type="entry name" value="CCA-adding_enz_C"/>
</dbReference>
<dbReference type="GO" id="GO:0046872">
    <property type="term" value="F:metal ion binding"/>
    <property type="evidence" value="ECO:0007669"/>
    <property type="project" value="UniProtKB-KW"/>
</dbReference>
<dbReference type="GO" id="GO:0000166">
    <property type="term" value="F:nucleotide binding"/>
    <property type="evidence" value="ECO:0007669"/>
    <property type="project" value="UniProtKB-KW"/>
</dbReference>
<feature type="domain" description="CCA-adding enzyme C-terminal" evidence="12">
    <location>
        <begin position="246"/>
        <end position="403"/>
    </location>
</feature>
<evidence type="ECO:0000256" key="5">
    <source>
        <dbReference type="ARBA" id="ARBA00022723"/>
    </source>
</evidence>
<evidence type="ECO:0000256" key="7">
    <source>
        <dbReference type="ARBA" id="ARBA00022842"/>
    </source>
</evidence>
<proteinExistence type="inferred from homology"/>
<reference evidence="13" key="2">
    <citation type="submission" date="2021-04" db="EMBL/GenBank/DDBJ databases">
        <authorList>
            <person name="Gilroy R."/>
        </authorList>
    </citation>
    <scope>NUCLEOTIDE SEQUENCE</scope>
    <source>
        <strain evidence="13">CHK180-15479</strain>
    </source>
</reference>
<comment type="cofactor">
    <cofactor evidence="1">
        <name>Mg(2+)</name>
        <dbReference type="ChEBI" id="CHEBI:18420"/>
    </cofactor>
</comment>
<feature type="domain" description="tRNA nucleotidyltransferase/poly(A) polymerase RNA and SrmB- binding" evidence="11">
    <location>
        <begin position="170"/>
        <end position="221"/>
    </location>
</feature>
<evidence type="ECO:0000256" key="6">
    <source>
        <dbReference type="ARBA" id="ARBA00022741"/>
    </source>
</evidence>
<feature type="domain" description="Poly A polymerase head" evidence="10">
    <location>
        <begin position="23"/>
        <end position="143"/>
    </location>
</feature>
<dbReference type="NCBIfam" id="NF009814">
    <property type="entry name" value="PRK13299.1"/>
    <property type="match status" value="1"/>
</dbReference>
<evidence type="ECO:0000259" key="11">
    <source>
        <dbReference type="Pfam" id="PF12627"/>
    </source>
</evidence>
<gene>
    <name evidence="13" type="ORF">H9704_07765</name>
</gene>
<evidence type="ECO:0000256" key="8">
    <source>
        <dbReference type="ARBA" id="ARBA00022884"/>
    </source>
</evidence>
<dbReference type="InterPro" id="IPR043519">
    <property type="entry name" value="NT_sf"/>
</dbReference>
<reference evidence="13" key="1">
    <citation type="journal article" date="2021" name="PeerJ">
        <title>Extensive microbial diversity within the chicken gut microbiome revealed by metagenomics and culture.</title>
        <authorList>
            <person name="Gilroy R."/>
            <person name="Ravi A."/>
            <person name="Getino M."/>
            <person name="Pursley I."/>
            <person name="Horton D.L."/>
            <person name="Alikhan N.F."/>
            <person name="Baker D."/>
            <person name="Gharbi K."/>
            <person name="Hall N."/>
            <person name="Watson M."/>
            <person name="Adriaenssens E.M."/>
            <person name="Foster-Nyarko E."/>
            <person name="Jarju S."/>
            <person name="Secka A."/>
            <person name="Antonio M."/>
            <person name="Oren A."/>
            <person name="Chaudhuri R.R."/>
            <person name="La Ragione R."/>
            <person name="Hildebrand F."/>
            <person name="Pallen M.J."/>
        </authorList>
    </citation>
    <scope>NUCLEOTIDE SEQUENCE</scope>
    <source>
        <strain evidence="13">CHK180-15479</strain>
    </source>
</reference>
<keyword evidence="7" id="KW-0460">Magnesium</keyword>
<keyword evidence="4 13" id="KW-0548">Nucleotidyltransferase</keyword>
<dbReference type="GO" id="GO:0008033">
    <property type="term" value="P:tRNA processing"/>
    <property type="evidence" value="ECO:0007669"/>
    <property type="project" value="UniProtKB-KW"/>
</dbReference>
<keyword evidence="2 9" id="KW-0808">Transferase</keyword>
<dbReference type="EC" id="2.7.7.72" evidence="13"/>
<evidence type="ECO:0000259" key="10">
    <source>
        <dbReference type="Pfam" id="PF01743"/>
    </source>
</evidence>
<comment type="caution">
    <text evidence="13">The sequence shown here is derived from an EMBL/GenBank/DDBJ whole genome shotgun (WGS) entry which is preliminary data.</text>
</comment>
<comment type="similarity">
    <text evidence="9">Belongs to the tRNA nucleotidyltransferase/poly(A) polymerase family.</text>
</comment>
<dbReference type="Gene3D" id="1.10.3090.10">
    <property type="entry name" value="cca-adding enzyme, domain 2"/>
    <property type="match status" value="1"/>
</dbReference>
<keyword evidence="3" id="KW-0819">tRNA processing</keyword>
<dbReference type="Pfam" id="PF12627">
    <property type="entry name" value="PolyA_pol_RNAbd"/>
    <property type="match status" value="1"/>
</dbReference>
<dbReference type="Pfam" id="PF13735">
    <property type="entry name" value="tRNA_NucTran2_2"/>
    <property type="match status" value="1"/>
</dbReference>
<evidence type="ECO:0000313" key="13">
    <source>
        <dbReference type="EMBL" id="HJC06036.1"/>
    </source>
</evidence>
<accession>A0A9D2SGU6</accession>
<dbReference type="SUPFAM" id="SSF81301">
    <property type="entry name" value="Nucleotidyltransferase"/>
    <property type="match status" value="1"/>
</dbReference>
<dbReference type="Proteomes" id="UP000823910">
    <property type="component" value="Unassembled WGS sequence"/>
</dbReference>
<dbReference type="InterPro" id="IPR002646">
    <property type="entry name" value="PolA_pol_head_dom"/>
</dbReference>
<evidence type="ECO:0000256" key="4">
    <source>
        <dbReference type="ARBA" id="ARBA00022695"/>
    </source>
</evidence>
<evidence type="ECO:0000256" key="2">
    <source>
        <dbReference type="ARBA" id="ARBA00022679"/>
    </source>
</evidence>
<dbReference type="InterPro" id="IPR050264">
    <property type="entry name" value="Bact_CCA-adding_enz_type3_sf"/>
</dbReference>
<keyword evidence="5" id="KW-0479">Metal-binding</keyword>
<evidence type="ECO:0000256" key="1">
    <source>
        <dbReference type="ARBA" id="ARBA00001946"/>
    </source>
</evidence>
<dbReference type="GO" id="GO:0004810">
    <property type="term" value="F:CCA tRNA nucleotidyltransferase activity"/>
    <property type="evidence" value="ECO:0007669"/>
    <property type="project" value="UniProtKB-EC"/>
</dbReference>
<evidence type="ECO:0000256" key="9">
    <source>
        <dbReference type="RuleBase" id="RU003953"/>
    </source>
</evidence>
<evidence type="ECO:0000313" key="14">
    <source>
        <dbReference type="Proteomes" id="UP000823910"/>
    </source>
</evidence>
<keyword evidence="6" id="KW-0547">Nucleotide-binding</keyword>